<dbReference type="SUPFAM" id="SSF55383">
    <property type="entry name" value="Copper amine oxidase, domain N"/>
    <property type="match status" value="1"/>
</dbReference>
<proteinExistence type="predicted"/>
<comment type="caution">
    <text evidence="3">The sequence shown here is derived from an EMBL/GenBank/DDBJ whole genome shotgun (WGS) entry which is preliminary data.</text>
</comment>
<reference evidence="3 4" key="1">
    <citation type="submission" date="2019-11" db="EMBL/GenBank/DDBJ databases">
        <title>Paenibacillus monticola sp. nov., a novel PGPR strain isolated from mountain sample in China.</title>
        <authorList>
            <person name="Zhao Q."/>
            <person name="Li H.-P."/>
            <person name="Zhang J.-L."/>
        </authorList>
    </citation>
    <scope>NUCLEOTIDE SEQUENCE [LARGE SCALE GENOMIC DNA]</scope>
    <source>
        <strain evidence="3 4">LC-T2</strain>
    </source>
</reference>
<accession>A0A7X2L180</accession>
<gene>
    <name evidence="3" type="ORF">GJB61_08895</name>
</gene>
<feature type="chain" id="PRO_5039364676" description="Copper amine oxidase-like N-terminal domain-containing protein" evidence="1">
    <location>
        <begin position="31"/>
        <end position="269"/>
    </location>
</feature>
<name>A0A7X2L180_9BACL</name>
<organism evidence="3 4">
    <name type="scientific">Paenibacillus monticola</name>
    <dbReference type="NCBI Taxonomy" id="2666075"/>
    <lineage>
        <taxon>Bacteria</taxon>
        <taxon>Bacillati</taxon>
        <taxon>Bacillota</taxon>
        <taxon>Bacilli</taxon>
        <taxon>Bacillales</taxon>
        <taxon>Paenibacillaceae</taxon>
        <taxon>Paenibacillus</taxon>
    </lineage>
</organism>
<evidence type="ECO:0000259" key="2">
    <source>
        <dbReference type="Pfam" id="PF07833"/>
    </source>
</evidence>
<evidence type="ECO:0000313" key="3">
    <source>
        <dbReference type="EMBL" id="MRN53109.1"/>
    </source>
</evidence>
<dbReference type="Gene3D" id="3.30.457.10">
    <property type="entry name" value="Copper amine oxidase-like, N-terminal domain"/>
    <property type="match status" value="1"/>
</dbReference>
<sequence length="269" mass="30477">MERKINVKILNKSILLLCIFIFAFPFVSNAAAKTTTASINIRLNQYYVLYTTPTSPYIDNGRLYLPLRSVSELLGAQVGYVSDSKTADISFKLNKLVINMLTQKIAYNGKVIDTELKPQIRQQSIYVPVQILIEGLGLNGKWDQQTKILNIQEESVKNLELFQLASEFDKVSIISEDTFLPLSFTLETGASNGHNKMKLSVKAKNISGHAIPEGQEDLHPTYFISSGVTLETLDRKRPAIKKDEIFTRQWERTMNQSLQYILIEGRTIQ</sequence>
<dbReference type="AlphaFoldDB" id="A0A7X2L180"/>
<evidence type="ECO:0000313" key="4">
    <source>
        <dbReference type="Proteomes" id="UP000463051"/>
    </source>
</evidence>
<feature type="domain" description="Copper amine oxidase-like N-terminal" evidence="2">
    <location>
        <begin position="51"/>
        <end position="149"/>
    </location>
</feature>
<dbReference type="InterPro" id="IPR012854">
    <property type="entry name" value="Cu_amine_oxidase-like_N"/>
</dbReference>
<dbReference type="Pfam" id="PF07833">
    <property type="entry name" value="Cu_amine_oxidN1"/>
    <property type="match status" value="1"/>
</dbReference>
<protein>
    <recommendedName>
        <fullName evidence="2">Copper amine oxidase-like N-terminal domain-containing protein</fullName>
    </recommendedName>
</protein>
<keyword evidence="4" id="KW-1185">Reference proteome</keyword>
<dbReference type="EMBL" id="WJXB01000002">
    <property type="protein sequence ID" value="MRN53109.1"/>
    <property type="molecule type" value="Genomic_DNA"/>
</dbReference>
<keyword evidence="1" id="KW-0732">Signal</keyword>
<dbReference type="Proteomes" id="UP000463051">
    <property type="component" value="Unassembled WGS sequence"/>
</dbReference>
<dbReference type="InterPro" id="IPR036582">
    <property type="entry name" value="Mao_N_sf"/>
</dbReference>
<feature type="signal peptide" evidence="1">
    <location>
        <begin position="1"/>
        <end position="30"/>
    </location>
</feature>
<evidence type="ECO:0000256" key="1">
    <source>
        <dbReference type="SAM" id="SignalP"/>
    </source>
</evidence>